<dbReference type="Gene3D" id="3.20.20.220">
    <property type="match status" value="1"/>
</dbReference>
<dbReference type="GO" id="GO:0010133">
    <property type="term" value="P:L-proline catabolic process to L-glutamate"/>
    <property type="evidence" value="ECO:0007669"/>
    <property type="project" value="TreeGrafter"/>
</dbReference>
<feature type="domain" description="Proline dehydrogenase PutA" evidence="3">
    <location>
        <begin position="72"/>
        <end position="185"/>
    </location>
</feature>
<evidence type="ECO:0000256" key="1">
    <source>
        <dbReference type="ARBA" id="ARBA00023002"/>
    </source>
</evidence>
<dbReference type="Gene3D" id="1.10.2060.10">
    <property type="entry name" value="PutA proline dehydrogenase (PRODH), domain 2"/>
    <property type="match status" value="1"/>
</dbReference>
<dbReference type="Pfam" id="PF14850">
    <property type="entry name" value="Pro_dh-DNA_bdg"/>
    <property type="match status" value="1"/>
</dbReference>
<gene>
    <name evidence="4" type="ORF">MNBD_ALPHA03-515</name>
</gene>
<dbReference type="GO" id="GO:0003842">
    <property type="term" value="F:L-glutamate gamma-semialdehyde dehydrogenase activity"/>
    <property type="evidence" value="ECO:0007669"/>
    <property type="project" value="UniProtKB-EC"/>
</dbReference>
<evidence type="ECO:0000313" key="4">
    <source>
        <dbReference type="EMBL" id="VAX04738.1"/>
    </source>
</evidence>
<dbReference type="InterPro" id="IPR015659">
    <property type="entry name" value="Proline_oxidase"/>
</dbReference>
<evidence type="ECO:0000259" key="2">
    <source>
        <dbReference type="Pfam" id="PF01619"/>
    </source>
</evidence>
<keyword evidence="1 4" id="KW-0560">Oxidoreductase</keyword>
<dbReference type="InterPro" id="IPR002872">
    <property type="entry name" value="Proline_DH_dom"/>
</dbReference>
<proteinExistence type="predicted"/>
<dbReference type="GO" id="GO:0004657">
    <property type="term" value="F:proline dehydrogenase activity"/>
    <property type="evidence" value="ECO:0007669"/>
    <property type="project" value="UniProtKB-EC"/>
</dbReference>
<name>A0A3B1AZT8_9ZZZZ</name>
<evidence type="ECO:0000259" key="3">
    <source>
        <dbReference type="Pfam" id="PF14850"/>
    </source>
</evidence>
<organism evidence="4">
    <name type="scientific">hydrothermal vent metagenome</name>
    <dbReference type="NCBI Taxonomy" id="652676"/>
    <lineage>
        <taxon>unclassified sequences</taxon>
        <taxon>metagenomes</taxon>
        <taxon>ecological metagenomes</taxon>
    </lineage>
</organism>
<dbReference type="EMBL" id="UOFW01000107">
    <property type="protein sequence ID" value="VAX04738.1"/>
    <property type="molecule type" value="Genomic_DNA"/>
</dbReference>
<dbReference type="Pfam" id="PF01619">
    <property type="entry name" value="Pro_dh"/>
    <property type="match status" value="1"/>
</dbReference>
<dbReference type="GO" id="GO:0005739">
    <property type="term" value="C:mitochondrion"/>
    <property type="evidence" value="ECO:0007669"/>
    <property type="project" value="TreeGrafter"/>
</dbReference>
<dbReference type="GO" id="GO:0071949">
    <property type="term" value="F:FAD binding"/>
    <property type="evidence" value="ECO:0007669"/>
    <property type="project" value="TreeGrafter"/>
</dbReference>
<dbReference type="SUPFAM" id="SSF81935">
    <property type="entry name" value="N-terminal domain of bifunctional PutA protein"/>
    <property type="match status" value="1"/>
</dbReference>
<dbReference type="PANTHER" id="PTHR13914:SF0">
    <property type="entry name" value="PROLINE DEHYDROGENASE 1, MITOCHONDRIAL"/>
    <property type="match status" value="1"/>
</dbReference>
<dbReference type="InterPro" id="IPR024082">
    <property type="entry name" value="PRODH_PutA_dom_II"/>
</dbReference>
<dbReference type="InterPro" id="IPR029041">
    <property type="entry name" value="FAD-linked_oxidoreductase-like"/>
</dbReference>
<dbReference type="EC" id="1.2.1.88" evidence="4"/>
<dbReference type="SUPFAM" id="SSF51730">
    <property type="entry name" value="FAD-linked oxidoreductase"/>
    <property type="match status" value="1"/>
</dbReference>
<protein>
    <submittedName>
        <fullName evidence="4">Proline dehydrogenase / Delta-1-pyrroline-5-carboxylate dehydrogenase</fullName>
        <ecNumber evidence="4">1.2.1.88</ecNumber>
        <ecNumber evidence="4">1.5.5.2</ecNumber>
    </submittedName>
</protein>
<sequence length="476" mass="53322">MYSLAEKAPDRTENLGEIRGILRAVTHADEEACIANLLESSSLSAAAQQRIVDASRELVALSRQKSDEQGTMDYFLQEFGLSNREGVALMCLAEALLRVPDGLTADKLIAEKVQSGDWSVHKGKSESLFVNASTWGLMMTGGIVNLGNDVTENFSGWMKRLISKSGEPVIRRAVLQAMRIMGGQYVLGRTIEEAAKRGRKENRPDTRFSFDMLGEGARTLEDAAQYFTAYRQAIEKIGVENKMGDIYDAQSISVKFSALHPRYEFAQVETVMSDIYPKVRTLALAAKKHGLGFTIDAEEADRLDISLDIFEALARDPDLGPWDGLGFVVQAYQKRAPYVLDWLISLGRELSQTSMARKFMIRLVKGAYWDSEIKHAQEMGLADYPVYTRKPTTDLSYQICAERMMRAQEVIYAQFATHNAYSIALILELAGDRRDFEFQRLHGMGQLLYDQLQDSISPKVNMRVYAPVGAHKDLLP</sequence>
<dbReference type="AlphaFoldDB" id="A0A3B1AZT8"/>
<accession>A0A3B1AZT8</accession>
<feature type="domain" description="Proline dehydrogenase" evidence="2">
    <location>
        <begin position="195"/>
        <end position="476"/>
    </location>
</feature>
<dbReference type="EC" id="1.5.5.2" evidence="4"/>
<feature type="non-terminal residue" evidence="4">
    <location>
        <position position="476"/>
    </location>
</feature>
<dbReference type="InterPro" id="IPR024089">
    <property type="entry name" value="PRODH_PutA_dom_I/II"/>
</dbReference>
<reference evidence="4" key="1">
    <citation type="submission" date="2018-06" db="EMBL/GenBank/DDBJ databases">
        <authorList>
            <person name="Zhirakovskaya E."/>
        </authorList>
    </citation>
    <scope>NUCLEOTIDE SEQUENCE</scope>
</reference>
<dbReference type="PANTHER" id="PTHR13914">
    <property type="entry name" value="PROLINE OXIDASE"/>
    <property type="match status" value="1"/>
</dbReference>